<dbReference type="HOGENOM" id="CLU_030130_1_2_5"/>
<dbReference type="Gene3D" id="3.60.110.10">
    <property type="entry name" value="Carbon-nitrogen hydrolase"/>
    <property type="match status" value="1"/>
</dbReference>
<dbReference type="Pfam" id="PF00795">
    <property type="entry name" value="CN_hydrolase"/>
    <property type="match status" value="1"/>
</dbReference>
<keyword evidence="2" id="KW-0378">Hydrolase</keyword>
<keyword evidence="4" id="KW-0449">Lipoprotein</keyword>
<sequence length="285" mass="30555">MTFRAAAIQMCSGVDPERNAAAMVRLVREAASRGATYIQTPEMTGMLQRDRAAARAVLRDEGNDVIARTGSELARELGIFMHVGSTAIALDDGKLANRGFLFGPDGKILNRYDKIHMFDVDLDNGESWRESAAYRPGSEARVLSLPFAEMGFAICYDVRFPALFRAQAVAGAEVMTVPAAFTKQTGEAHWEILLRARAIENGVFVVAAAQAGRHEDGRETFGHSMIVDPWGRVLASAGPEGEAVIIADIDPSAVKAAHDKIPNLKNGRDFSIERVAGAVAGGVAA</sequence>
<dbReference type="Proteomes" id="UP000014411">
    <property type="component" value="Unassembled WGS sequence"/>
</dbReference>
<evidence type="ECO:0000313" key="5">
    <source>
        <dbReference type="Proteomes" id="UP000014411"/>
    </source>
</evidence>
<evidence type="ECO:0000259" key="3">
    <source>
        <dbReference type="PROSITE" id="PS50263"/>
    </source>
</evidence>
<dbReference type="InterPro" id="IPR045254">
    <property type="entry name" value="Nit1/2_C-N_Hydrolase"/>
</dbReference>
<keyword evidence="4" id="KW-0808">Transferase</keyword>
<dbReference type="RefSeq" id="WP_016556386.1">
    <property type="nucleotide sequence ID" value="NZ_AEYE02000029.1"/>
</dbReference>
<evidence type="ECO:0000256" key="1">
    <source>
        <dbReference type="ARBA" id="ARBA00010613"/>
    </source>
</evidence>
<dbReference type="AlphaFoldDB" id="S3HQP7"/>
<dbReference type="InterPro" id="IPR001110">
    <property type="entry name" value="UPF0012_CS"/>
</dbReference>
<protein>
    <submittedName>
        <fullName evidence="4">Nitrilase/cyanide hydratase and apolipoprotein N-acyltransferase</fullName>
    </submittedName>
</protein>
<comment type="similarity">
    <text evidence="1">Belongs to the carbon-nitrogen hydrolase superfamily. NIT1/NIT2 family.</text>
</comment>
<comment type="caution">
    <text evidence="4">The sequence shown here is derived from an EMBL/GenBank/DDBJ whole genome shotgun (WGS) entry which is preliminary data.</text>
</comment>
<dbReference type="CDD" id="cd07572">
    <property type="entry name" value="nit"/>
    <property type="match status" value="1"/>
</dbReference>
<dbReference type="EMBL" id="AEYE02000029">
    <property type="protein sequence ID" value="EPE95601.1"/>
    <property type="molecule type" value="Genomic_DNA"/>
</dbReference>
<evidence type="ECO:0000256" key="2">
    <source>
        <dbReference type="ARBA" id="ARBA00022801"/>
    </source>
</evidence>
<dbReference type="GO" id="GO:0016811">
    <property type="term" value="F:hydrolase activity, acting on carbon-nitrogen (but not peptide) bonds, in linear amides"/>
    <property type="evidence" value="ECO:0007669"/>
    <property type="project" value="InterPro"/>
</dbReference>
<dbReference type="PANTHER" id="PTHR23088:SF27">
    <property type="entry name" value="DEAMINATED GLUTATHIONE AMIDASE"/>
    <property type="match status" value="1"/>
</dbReference>
<gene>
    <name evidence="4" type="ORF">RGCCGE502_22155</name>
</gene>
<dbReference type="InterPro" id="IPR036526">
    <property type="entry name" value="C-N_Hydrolase_sf"/>
</dbReference>
<dbReference type="GO" id="GO:0016746">
    <property type="term" value="F:acyltransferase activity"/>
    <property type="evidence" value="ECO:0007669"/>
    <property type="project" value="UniProtKB-KW"/>
</dbReference>
<dbReference type="PROSITE" id="PS01227">
    <property type="entry name" value="UPF0012"/>
    <property type="match status" value="1"/>
</dbReference>
<dbReference type="PANTHER" id="PTHR23088">
    <property type="entry name" value="NITRILASE-RELATED"/>
    <property type="match status" value="1"/>
</dbReference>
<dbReference type="PROSITE" id="PS50263">
    <property type="entry name" value="CN_HYDROLASE"/>
    <property type="match status" value="1"/>
</dbReference>
<name>S3HQP7_9HYPH</name>
<keyword evidence="4" id="KW-0012">Acyltransferase</keyword>
<dbReference type="InterPro" id="IPR003010">
    <property type="entry name" value="C-N_Hydrolase"/>
</dbReference>
<proteinExistence type="inferred from homology"/>
<dbReference type="STRING" id="990285.RGCCGE502_22155"/>
<organism evidence="4 5">
    <name type="scientific">Rhizobium grahamii CCGE 502</name>
    <dbReference type="NCBI Taxonomy" id="990285"/>
    <lineage>
        <taxon>Bacteria</taxon>
        <taxon>Pseudomonadati</taxon>
        <taxon>Pseudomonadota</taxon>
        <taxon>Alphaproteobacteria</taxon>
        <taxon>Hyphomicrobiales</taxon>
        <taxon>Rhizobiaceae</taxon>
        <taxon>Rhizobium/Agrobacterium group</taxon>
        <taxon>Rhizobium</taxon>
    </lineage>
</organism>
<accession>S3HQP7</accession>
<reference evidence="4 5" key="1">
    <citation type="journal article" date="2012" name="J. Bacteriol.">
        <title>Genome sequence of Rhizobium grahamii CCGE502, a broad-host-range symbiont with low nodulation competitiveness in Phaseolus vulgaris.</title>
        <authorList>
            <person name="Althabegoiti M.J."/>
            <person name="Lozano L."/>
            <person name="Torres-Tejerizo G."/>
            <person name="Ormeno-Orrillo E."/>
            <person name="Rogel M.A."/>
            <person name="Gonzalez V."/>
            <person name="Martinez-Romero E."/>
        </authorList>
    </citation>
    <scope>NUCLEOTIDE SEQUENCE [LARGE SCALE GENOMIC DNA]</scope>
    <source>
        <strain evidence="4 5">CCGE 502</strain>
    </source>
</reference>
<dbReference type="eggNOG" id="COG0388">
    <property type="taxonomic scope" value="Bacteria"/>
</dbReference>
<evidence type="ECO:0000313" key="4">
    <source>
        <dbReference type="EMBL" id="EPE95601.1"/>
    </source>
</evidence>
<dbReference type="SUPFAM" id="SSF56317">
    <property type="entry name" value="Carbon-nitrogen hydrolase"/>
    <property type="match status" value="1"/>
</dbReference>
<feature type="domain" description="CN hydrolase" evidence="3">
    <location>
        <begin position="3"/>
        <end position="251"/>
    </location>
</feature>
<keyword evidence="5" id="KW-1185">Reference proteome</keyword>